<dbReference type="Pfam" id="PF01618">
    <property type="entry name" value="MotA_ExbB"/>
    <property type="match status" value="1"/>
</dbReference>
<keyword evidence="4 10" id="KW-0997">Cell inner membrane</keyword>
<evidence type="ECO:0000256" key="4">
    <source>
        <dbReference type="ARBA" id="ARBA00022519"/>
    </source>
</evidence>
<dbReference type="InterPro" id="IPR002898">
    <property type="entry name" value="MotA_ExbB_proton_chnl"/>
</dbReference>
<evidence type="ECO:0000313" key="15">
    <source>
        <dbReference type="Proteomes" id="UP001170717"/>
    </source>
</evidence>
<keyword evidence="14" id="KW-1185">Reference proteome</keyword>
<dbReference type="RefSeq" id="WP_057792960.1">
    <property type="nucleotide sequence ID" value="NZ_CP013926.1"/>
</dbReference>
<evidence type="ECO:0000256" key="5">
    <source>
        <dbReference type="ARBA" id="ARBA00022618"/>
    </source>
</evidence>
<keyword evidence="9 10" id="KW-0131">Cell cycle</keyword>
<evidence type="ECO:0000256" key="9">
    <source>
        <dbReference type="ARBA" id="ARBA00023306"/>
    </source>
</evidence>
<sequence length="230" mass="25267">MSSDLTFIGLFLQASFIVQLVMLLLLGVSVASWTFIFQRSKALSSAREEMRQFEDKFWSGADLNRLYQELSARPNLSGIGTIFCAGFKEFVRLRKSSTGTNAIVDGTYRSMRVTMSRQVEELESRLPFLATAGSISPYIGLFGTVWGIMNAFIALGEVQQATLAMVAPGIAEALIATAIGLFAAIPAVIAYNRFSHQVEKLENSYGNFMEEFSAILHRQAVSGQAQQPQA</sequence>
<gene>
    <name evidence="10 13" type="primary">tolQ</name>
    <name evidence="12" type="ORF">AVL57_09800</name>
    <name evidence="13" type="ORF">Q4527_19855</name>
</gene>
<keyword evidence="3 10" id="KW-1003">Cell membrane</keyword>
<protein>
    <recommendedName>
        <fullName evidence="10">Tol-Pal system protein TolQ</fullName>
    </recommendedName>
</protein>
<dbReference type="Proteomes" id="UP000056750">
    <property type="component" value="Chromosome"/>
</dbReference>
<evidence type="ECO:0000256" key="6">
    <source>
        <dbReference type="ARBA" id="ARBA00022692"/>
    </source>
</evidence>
<dbReference type="PANTHER" id="PTHR30625:SF3">
    <property type="entry name" value="TOL-PAL SYSTEM PROTEIN TOLQ"/>
    <property type="match status" value="1"/>
</dbReference>
<evidence type="ECO:0000313" key="13">
    <source>
        <dbReference type="EMBL" id="MDO6579659.1"/>
    </source>
</evidence>
<feature type="transmembrane region" description="Helical" evidence="10">
    <location>
        <begin position="169"/>
        <end position="191"/>
    </location>
</feature>
<dbReference type="InterPro" id="IPR050790">
    <property type="entry name" value="ExbB/TolQ_transport"/>
</dbReference>
<comment type="subcellular location">
    <subcellularLocation>
        <location evidence="10">Cell inner membrane</location>
        <topology evidence="10">Multi-pass membrane protein</topology>
    </subcellularLocation>
    <subcellularLocation>
        <location evidence="1">Cell membrane</location>
        <topology evidence="1">Multi-pass membrane protein</topology>
    </subcellularLocation>
</comment>
<dbReference type="KEGG" id="asq:AVL57_09800"/>
<dbReference type="GO" id="GO:0017038">
    <property type="term" value="P:protein import"/>
    <property type="evidence" value="ECO:0007669"/>
    <property type="project" value="TreeGrafter"/>
</dbReference>
<evidence type="ECO:0000256" key="7">
    <source>
        <dbReference type="ARBA" id="ARBA00022989"/>
    </source>
</evidence>
<dbReference type="EMBL" id="JAUOQI010000025">
    <property type="protein sequence ID" value="MDO6579659.1"/>
    <property type="molecule type" value="Genomic_DNA"/>
</dbReference>
<feature type="transmembrane region" description="Helical" evidence="10">
    <location>
        <begin position="126"/>
        <end position="149"/>
    </location>
</feature>
<dbReference type="AlphaFoldDB" id="A0AAW7Z7Q3"/>
<dbReference type="GO" id="GO:0005886">
    <property type="term" value="C:plasma membrane"/>
    <property type="evidence" value="ECO:0007669"/>
    <property type="project" value="UniProtKB-SubCell"/>
</dbReference>
<evidence type="ECO:0000256" key="3">
    <source>
        <dbReference type="ARBA" id="ARBA00022475"/>
    </source>
</evidence>
<comment type="function">
    <text evidence="10">Part of the Tol-Pal system, which plays a role in outer membrane invagination during cell division and is important for maintaining outer membrane integrity.</text>
</comment>
<keyword evidence="7 10" id="KW-1133">Transmembrane helix</keyword>
<dbReference type="HAMAP" id="MF_02202">
    <property type="entry name" value="TolQ"/>
    <property type="match status" value="1"/>
</dbReference>
<dbReference type="Proteomes" id="UP001170717">
    <property type="component" value="Unassembled WGS sequence"/>
</dbReference>
<dbReference type="InterPro" id="IPR014163">
    <property type="entry name" value="Tol-Pal_TolQ"/>
</dbReference>
<comment type="subunit">
    <text evidence="10">The Tol-Pal system is composed of five core proteins: the inner membrane proteins TolA, TolQ and TolR, the periplasmic protein TolB and the outer membrane protein Pal. They form a network linking the inner and outer membranes and the peptidoglycan layer.</text>
</comment>
<keyword evidence="8 10" id="KW-0472">Membrane</keyword>
<proteinExistence type="inferred from homology"/>
<feature type="domain" description="MotA/TolQ/ExbB proton channel" evidence="11">
    <location>
        <begin position="82"/>
        <end position="204"/>
    </location>
</feature>
<dbReference type="GO" id="GO:0051301">
    <property type="term" value="P:cell division"/>
    <property type="evidence" value="ECO:0007669"/>
    <property type="project" value="UniProtKB-UniRule"/>
</dbReference>
<organism evidence="13 15">
    <name type="scientific">Alteromonas stellipolaris</name>
    <dbReference type="NCBI Taxonomy" id="233316"/>
    <lineage>
        <taxon>Bacteria</taxon>
        <taxon>Pseudomonadati</taxon>
        <taxon>Pseudomonadota</taxon>
        <taxon>Gammaproteobacteria</taxon>
        <taxon>Alteromonadales</taxon>
        <taxon>Alteromonadaceae</taxon>
        <taxon>Alteromonas/Salinimonas group</taxon>
        <taxon>Alteromonas</taxon>
    </lineage>
</organism>
<keyword evidence="6 10" id="KW-0812">Transmembrane</keyword>
<evidence type="ECO:0000256" key="10">
    <source>
        <dbReference type="HAMAP-Rule" id="MF_02202"/>
    </source>
</evidence>
<dbReference type="PANTHER" id="PTHR30625">
    <property type="entry name" value="PROTEIN TOLQ"/>
    <property type="match status" value="1"/>
</dbReference>
<evidence type="ECO:0000313" key="14">
    <source>
        <dbReference type="Proteomes" id="UP000056750"/>
    </source>
</evidence>
<evidence type="ECO:0000256" key="8">
    <source>
        <dbReference type="ARBA" id="ARBA00023136"/>
    </source>
</evidence>
<comment type="similarity">
    <text evidence="2 10">Belongs to the ExbB/TolQ family.</text>
</comment>
<evidence type="ECO:0000313" key="12">
    <source>
        <dbReference type="EMBL" id="AMJ74235.1"/>
    </source>
</evidence>
<evidence type="ECO:0000259" key="11">
    <source>
        <dbReference type="Pfam" id="PF01618"/>
    </source>
</evidence>
<dbReference type="NCBIfam" id="TIGR02796">
    <property type="entry name" value="tolQ"/>
    <property type="match status" value="1"/>
</dbReference>
<evidence type="ECO:0000256" key="2">
    <source>
        <dbReference type="ARBA" id="ARBA00010442"/>
    </source>
</evidence>
<evidence type="ECO:0000256" key="1">
    <source>
        <dbReference type="ARBA" id="ARBA00004651"/>
    </source>
</evidence>
<dbReference type="EMBL" id="CP013926">
    <property type="protein sequence ID" value="AMJ74235.1"/>
    <property type="molecule type" value="Genomic_DNA"/>
</dbReference>
<keyword evidence="5 10" id="KW-0132">Cell division</keyword>
<accession>A0AAW7Z7Q3</accession>
<dbReference type="GO" id="GO:0043213">
    <property type="term" value="P:bacteriocin transport"/>
    <property type="evidence" value="ECO:0007669"/>
    <property type="project" value="InterPro"/>
</dbReference>
<dbReference type="GeneID" id="83258037"/>
<name>A0AAW7Z7Q3_9ALTE</name>
<reference evidence="13" key="2">
    <citation type="submission" date="2023-07" db="EMBL/GenBank/DDBJ databases">
        <title>Genome content predicts the carbon catabolic preferences of heterotrophic bacteria.</title>
        <authorList>
            <person name="Gralka M."/>
        </authorList>
    </citation>
    <scope>NUCLEOTIDE SEQUENCE</scope>
    <source>
        <strain evidence="13">F2M12</strain>
    </source>
</reference>
<feature type="transmembrane region" description="Helical" evidence="10">
    <location>
        <begin position="12"/>
        <end position="37"/>
    </location>
</feature>
<reference evidence="12 14" key="1">
    <citation type="submission" date="2015-12" db="EMBL/GenBank/DDBJ databases">
        <title>Intraspecies pangenome expansion in the marine bacterium Alteromonas.</title>
        <authorList>
            <person name="Lopez-Perez M."/>
            <person name="Rodriguez-Valera F."/>
        </authorList>
    </citation>
    <scope>NUCLEOTIDE SEQUENCE [LARGE SCALE GENOMIC DNA]</scope>
    <source>
        <strain evidence="12 14">LMG 21861</strain>
    </source>
</reference>